<protein>
    <recommendedName>
        <fullName evidence="4">Pyrroline-5-carboxylate reductase</fullName>
        <shortName evidence="4">P5C reductase</shortName>
        <shortName evidence="4">P5CR</shortName>
        <ecNumber evidence="4">1.5.1.2</ecNumber>
    </recommendedName>
    <alternativeName>
        <fullName evidence="4">PCA reductase</fullName>
    </alternativeName>
</protein>
<comment type="catalytic activity">
    <reaction evidence="4">
        <text>L-proline + NAD(+) = (S)-1-pyrroline-5-carboxylate + NADH + 2 H(+)</text>
        <dbReference type="Rhea" id="RHEA:14105"/>
        <dbReference type="ChEBI" id="CHEBI:15378"/>
        <dbReference type="ChEBI" id="CHEBI:17388"/>
        <dbReference type="ChEBI" id="CHEBI:57540"/>
        <dbReference type="ChEBI" id="CHEBI:57945"/>
        <dbReference type="ChEBI" id="CHEBI:60039"/>
        <dbReference type="EC" id="1.5.1.2"/>
    </reaction>
</comment>
<dbReference type="SUPFAM" id="SSF51735">
    <property type="entry name" value="NAD(P)-binding Rossmann-fold domains"/>
    <property type="match status" value="1"/>
</dbReference>
<keyword evidence="2 4" id="KW-0521">NADP</keyword>
<feature type="domain" description="Pyrroline-5-carboxylate reductase dimerisation" evidence="7">
    <location>
        <begin position="170"/>
        <end position="275"/>
    </location>
</feature>
<comment type="subcellular location">
    <subcellularLocation>
        <location evidence="4">Cytoplasm</location>
    </subcellularLocation>
</comment>
<dbReference type="Gene3D" id="3.40.50.720">
    <property type="entry name" value="NAD(P)-binding Rossmann-like Domain"/>
    <property type="match status" value="1"/>
</dbReference>
<feature type="domain" description="Pyrroline-5-carboxylate reductase catalytic N-terminal" evidence="6">
    <location>
        <begin position="10"/>
        <end position="105"/>
    </location>
</feature>
<dbReference type="Proteomes" id="UP000254575">
    <property type="component" value="Unassembled WGS sequence"/>
</dbReference>
<dbReference type="InterPro" id="IPR028939">
    <property type="entry name" value="P5C_Rdtase_cat_N"/>
</dbReference>
<dbReference type="GO" id="GO:0005737">
    <property type="term" value="C:cytoplasm"/>
    <property type="evidence" value="ECO:0007669"/>
    <property type="project" value="UniProtKB-SubCell"/>
</dbReference>
<evidence type="ECO:0000313" key="9">
    <source>
        <dbReference type="Proteomes" id="UP000254575"/>
    </source>
</evidence>
<dbReference type="SUPFAM" id="SSF48179">
    <property type="entry name" value="6-phosphogluconate dehydrogenase C-terminal domain-like"/>
    <property type="match status" value="1"/>
</dbReference>
<dbReference type="HAMAP" id="MF_01925">
    <property type="entry name" value="P5C_reductase"/>
    <property type="match status" value="1"/>
</dbReference>
<dbReference type="RefSeq" id="WP_245888071.1">
    <property type="nucleotide sequence ID" value="NZ_UHIA01000004.1"/>
</dbReference>
<evidence type="ECO:0000256" key="5">
    <source>
        <dbReference type="PIRSR" id="PIRSR000193-1"/>
    </source>
</evidence>
<evidence type="ECO:0000256" key="4">
    <source>
        <dbReference type="HAMAP-Rule" id="MF_01925"/>
    </source>
</evidence>
<evidence type="ECO:0000313" key="8">
    <source>
        <dbReference type="EMBL" id="SUO97078.1"/>
    </source>
</evidence>
<comment type="function">
    <text evidence="4">Catalyzes the reduction of 1-pyrroline-5-carboxylate (PCA) to L-proline.</text>
</comment>
<dbReference type="PANTHER" id="PTHR11645">
    <property type="entry name" value="PYRROLINE-5-CARBOXYLATE REDUCTASE"/>
    <property type="match status" value="1"/>
</dbReference>
<comment type="pathway">
    <text evidence="4">Amino-acid biosynthesis; L-proline biosynthesis; L-proline from L-glutamate 5-semialdehyde: step 1/1.</text>
</comment>
<evidence type="ECO:0000259" key="7">
    <source>
        <dbReference type="Pfam" id="PF14748"/>
    </source>
</evidence>
<dbReference type="InterPro" id="IPR036291">
    <property type="entry name" value="NAD(P)-bd_dom_sf"/>
</dbReference>
<dbReference type="Gene3D" id="1.10.3730.10">
    <property type="entry name" value="ProC C-terminal domain-like"/>
    <property type="match status" value="1"/>
</dbReference>
<feature type="binding site" evidence="5">
    <location>
        <begin position="13"/>
        <end position="18"/>
    </location>
    <ligand>
        <name>NADP(+)</name>
        <dbReference type="ChEBI" id="CHEBI:58349"/>
    </ligand>
</feature>
<sequence length="284" mass="30985">MAHTHPLPMIGFIGAGHLNGAIIKGILDNEDSIFGAEQLLVSCKDPAKAKVRSEAFALPVHTDNRHVIEKADYLVLGVKPAQMQILLQELAEYDLSEKIIITVAAAIDIASYRKILGDEVCIIRAMPNMAAAVQASLTGIYSDQELDEDCEHIIEDLFAGVGSIAWLDDETQIDGIIALSASGIAFYFRFMQAMREAGERYGFEGEELFDIISLSSLGASTLMVDNPEGGKFSDWIEKIALKGGTTEAGLKQMDNSDFDRIIADAMQATVERSRAIGEELTKDW</sequence>
<dbReference type="InterPro" id="IPR029036">
    <property type="entry name" value="P5CR_dimer"/>
</dbReference>
<keyword evidence="3 4" id="KW-0560">Oxidoreductase</keyword>
<dbReference type="AlphaFoldDB" id="A0A380MXS0"/>
<reference evidence="8 9" key="1">
    <citation type="submission" date="2018-06" db="EMBL/GenBank/DDBJ databases">
        <authorList>
            <consortium name="Pathogen Informatics"/>
            <person name="Doyle S."/>
        </authorList>
    </citation>
    <scope>NUCLEOTIDE SEQUENCE [LARGE SCALE GENOMIC DNA]</scope>
    <source>
        <strain evidence="8 9">NCTC10717</strain>
    </source>
</reference>
<dbReference type="PIRSF" id="PIRSF000193">
    <property type="entry name" value="Pyrrol-5-carb_rd"/>
    <property type="match status" value="1"/>
</dbReference>
<evidence type="ECO:0000256" key="2">
    <source>
        <dbReference type="ARBA" id="ARBA00022857"/>
    </source>
</evidence>
<dbReference type="Pfam" id="PF03807">
    <property type="entry name" value="F420_oxidored"/>
    <property type="match status" value="1"/>
</dbReference>
<dbReference type="PANTHER" id="PTHR11645:SF0">
    <property type="entry name" value="PYRROLINE-5-CARBOXYLATE REDUCTASE 3"/>
    <property type="match status" value="1"/>
</dbReference>
<comment type="similarity">
    <text evidence="1 4">Belongs to the pyrroline-5-carboxylate reductase family.</text>
</comment>
<dbReference type="EMBL" id="UHIA01000004">
    <property type="protein sequence ID" value="SUO97078.1"/>
    <property type="molecule type" value="Genomic_DNA"/>
</dbReference>
<dbReference type="Pfam" id="PF14748">
    <property type="entry name" value="P5CR_dimer"/>
    <property type="match status" value="1"/>
</dbReference>
<dbReference type="UniPathway" id="UPA00098">
    <property type="reaction ID" value="UER00361"/>
</dbReference>
<keyword evidence="9" id="KW-1185">Reference proteome</keyword>
<feature type="binding site" evidence="5">
    <location>
        <position position="64"/>
    </location>
    <ligand>
        <name>NADPH</name>
        <dbReference type="ChEBI" id="CHEBI:57783"/>
    </ligand>
</feature>
<dbReference type="GO" id="GO:0004735">
    <property type="term" value="F:pyrroline-5-carboxylate reductase activity"/>
    <property type="evidence" value="ECO:0007669"/>
    <property type="project" value="UniProtKB-UniRule"/>
</dbReference>
<evidence type="ECO:0000256" key="1">
    <source>
        <dbReference type="ARBA" id="ARBA00005525"/>
    </source>
</evidence>
<keyword evidence="4" id="KW-0963">Cytoplasm</keyword>
<dbReference type="GO" id="GO:0055129">
    <property type="term" value="P:L-proline biosynthetic process"/>
    <property type="evidence" value="ECO:0007669"/>
    <property type="project" value="UniProtKB-UniRule"/>
</dbReference>
<evidence type="ECO:0000259" key="6">
    <source>
        <dbReference type="Pfam" id="PF03807"/>
    </source>
</evidence>
<gene>
    <name evidence="4 8" type="primary">proC</name>
    <name evidence="8" type="ORF">NCTC10717_01363</name>
</gene>
<proteinExistence type="inferred from homology"/>
<keyword evidence="4" id="KW-0028">Amino-acid biosynthesis</keyword>
<dbReference type="InterPro" id="IPR000304">
    <property type="entry name" value="Pyrroline-COOH_reductase"/>
</dbReference>
<dbReference type="EC" id="1.5.1.2" evidence="4"/>
<accession>A0A380MXS0</accession>
<keyword evidence="4" id="KW-0641">Proline biosynthesis</keyword>
<organism evidence="8 9">
    <name type="scientific">Suttonella indologenes</name>
    <dbReference type="NCBI Taxonomy" id="13276"/>
    <lineage>
        <taxon>Bacteria</taxon>
        <taxon>Pseudomonadati</taxon>
        <taxon>Pseudomonadota</taxon>
        <taxon>Gammaproteobacteria</taxon>
        <taxon>Cardiobacteriales</taxon>
        <taxon>Cardiobacteriaceae</taxon>
        <taxon>Suttonella</taxon>
    </lineage>
</organism>
<name>A0A380MXS0_9GAMM</name>
<comment type="catalytic activity">
    <reaction evidence="4">
        <text>L-proline + NADP(+) = (S)-1-pyrroline-5-carboxylate + NADPH + 2 H(+)</text>
        <dbReference type="Rhea" id="RHEA:14109"/>
        <dbReference type="ChEBI" id="CHEBI:15378"/>
        <dbReference type="ChEBI" id="CHEBI:17388"/>
        <dbReference type="ChEBI" id="CHEBI:57783"/>
        <dbReference type="ChEBI" id="CHEBI:58349"/>
        <dbReference type="ChEBI" id="CHEBI:60039"/>
        <dbReference type="EC" id="1.5.1.2"/>
    </reaction>
</comment>
<dbReference type="InterPro" id="IPR008927">
    <property type="entry name" value="6-PGluconate_DH-like_C_sf"/>
</dbReference>
<evidence type="ECO:0000256" key="3">
    <source>
        <dbReference type="ARBA" id="ARBA00023002"/>
    </source>
</evidence>